<dbReference type="Gene3D" id="3.40.50.1010">
    <property type="entry name" value="5'-nuclease"/>
    <property type="match status" value="1"/>
</dbReference>
<sequence length="134" mass="15053">MEERALLDSGVILQLLSSDRAKRDRVEALLARRPFVSVQTLNEVANICRNRARMSWEDIDAFLAGVRHFCPIAGLTEHMHDTARRLAGRYQLSIYDATIIATAIDAGATLVWSEDMHHGLVVEHSVSVINPFRD</sequence>
<dbReference type="GO" id="GO:0000287">
    <property type="term" value="F:magnesium ion binding"/>
    <property type="evidence" value="ECO:0007669"/>
    <property type="project" value="UniProtKB-UniRule"/>
</dbReference>
<keyword evidence="4 5" id="KW-0378">Hydrolase</keyword>
<dbReference type="InterPro" id="IPR002716">
    <property type="entry name" value="PIN_dom"/>
</dbReference>
<keyword evidence="8" id="KW-1185">Reference proteome</keyword>
<protein>
    <recommendedName>
        <fullName evidence="5">Ribonuclease VapC</fullName>
        <shortName evidence="5">RNase VapC</shortName>
        <ecNumber evidence="5">3.1.-.-</ecNumber>
    </recommendedName>
    <alternativeName>
        <fullName evidence="5">Toxin VapC</fullName>
    </alternativeName>
</protein>
<evidence type="ECO:0000259" key="6">
    <source>
        <dbReference type="Pfam" id="PF01850"/>
    </source>
</evidence>
<dbReference type="OrthoDB" id="9792015at2"/>
<reference evidence="7 8" key="1">
    <citation type="submission" date="2019-06" db="EMBL/GenBank/DDBJ databases">
        <title>A complete genome sequence for Luteibacter pinisoli MAH-14.</title>
        <authorList>
            <person name="Baltrus D.A."/>
        </authorList>
    </citation>
    <scope>NUCLEOTIDE SEQUENCE [LARGE SCALE GENOMIC DNA]</scope>
    <source>
        <strain evidence="7 8">MAH-14</strain>
    </source>
</reference>
<evidence type="ECO:0000256" key="1">
    <source>
        <dbReference type="ARBA" id="ARBA00022649"/>
    </source>
</evidence>
<evidence type="ECO:0000313" key="8">
    <source>
        <dbReference type="Proteomes" id="UP000316093"/>
    </source>
</evidence>
<dbReference type="GO" id="GO:0090729">
    <property type="term" value="F:toxin activity"/>
    <property type="evidence" value="ECO:0007669"/>
    <property type="project" value="UniProtKB-KW"/>
</dbReference>
<comment type="similarity">
    <text evidence="5">Belongs to the PINc/VapC protein family.</text>
</comment>
<keyword evidence="5" id="KW-0460">Magnesium</keyword>
<dbReference type="KEGG" id="lpy:FIV34_03065"/>
<dbReference type="SUPFAM" id="SSF88723">
    <property type="entry name" value="PIN domain-like"/>
    <property type="match status" value="1"/>
</dbReference>
<name>A0A4Y5Z1E8_9GAMM</name>
<dbReference type="GO" id="GO:0004540">
    <property type="term" value="F:RNA nuclease activity"/>
    <property type="evidence" value="ECO:0007669"/>
    <property type="project" value="InterPro"/>
</dbReference>
<keyword evidence="1 5" id="KW-1277">Toxin-antitoxin system</keyword>
<organism evidence="7 8">
    <name type="scientific">Luteibacter pinisoli</name>
    <dbReference type="NCBI Taxonomy" id="2589080"/>
    <lineage>
        <taxon>Bacteria</taxon>
        <taxon>Pseudomonadati</taxon>
        <taxon>Pseudomonadota</taxon>
        <taxon>Gammaproteobacteria</taxon>
        <taxon>Lysobacterales</taxon>
        <taxon>Rhodanobacteraceae</taxon>
        <taxon>Luteibacter</taxon>
    </lineage>
</organism>
<feature type="binding site" evidence="5">
    <location>
        <position position="96"/>
    </location>
    <ligand>
        <name>Mg(2+)</name>
        <dbReference type="ChEBI" id="CHEBI:18420"/>
    </ligand>
</feature>
<comment type="cofactor">
    <cofactor evidence="5">
        <name>Mg(2+)</name>
        <dbReference type="ChEBI" id="CHEBI:18420"/>
    </cofactor>
</comment>
<keyword evidence="3 5" id="KW-0479">Metal-binding</keyword>
<evidence type="ECO:0000313" key="7">
    <source>
        <dbReference type="EMBL" id="QDE38253.1"/>
    </source>
</evidence>
<accession>A0A4Y5Z1E8</accession>
<dbReference type="Proteomes" id="UP000316093">
    <property type="component" value="Chromosome"/>
</dbReference>
<evidence type="ECO:0000256" key="4">
    <source>
        <dbReference type="ARBA" id="ARBA00022801"/>
    </source>
</evidence>
<dbReference type="GO" id="GO:0016787">
    <property type="term" value="F:hydrolase activity"/>
    <property type="evidence" value="ECO:0007669"/>
    <property type="project" value="UniProtKB-KW"/>
</dbReference>
<dbReference type="CDD" id="cd18692">
    <property type="entry name" value="PIN_VapC-like"/>
    <property type="match status" value="1"/>
</dbReference>
<dbReference type="AlphaFoldDB" id="A0A4Y5Z1E8"/>
<proteinExistence type="inferred from homology"/>
<dbReference type="InterPro" id="IPR022907">
    <property type="entry name" value="VapC_family"/>
</dbReference>
<keyword evidence="2 5" id="KW-0540">Nuclease</keyword>
<dbReference type="RefSeq" id="WP_139979561.1">
    <property type="nucleotide sequence ID" value="NZ_CP041046.1"/>
</dbReference>
<gene>
    <name evidence="5" type="primary">vapC</name>
    <name evidence="7" type="ORF">FIV34_03065</name>
</gene>
<dbReference type="InterPro" id="IPR029060">
    <property type="entry name" value="PIN-like_dom_sf"/>
</dbReference>
<keyword evidence="5" id="KW-0800">Toxin</keyword>
<evidence type="ECO:0000256" key="3">
    <source>
        <dbReference type="ARBA" id="ARBA00022723"/>
    </source>
</evidence>
<dbReference type="HAMAP" id="MF_00265">
    <property type="entry name" value="VapC_Nob1"/>
    <property type="match status" value="1"/>
</dbReference>
<evidence type="ECO:0000256" key="5">
    <source>
        <dbReference type="HAMAP-Rule" id="MF_00265"/>
    </source>
</evidence>
<dbReference type="EC" id="3.1.-.-" evidence="5"/>
<comment type="function">
    <text evidence="5">Toxic component of a toxin-antitoxin (TA) system. An RNase.</text>
</comment>
<evidence type="ECO:0000256" key="2">
    <source>
        <dbReference type="ARBA" id="ARBA00022722"/>
    </source>
</evidence>
<dbReference type="EMBL" id="CP041046">
    <property type="protein sequence ID" value="QDE38253.1"/>
    <property type="molecule type" value="Genomic_DNA"/>
</dbReference>
<dbReference type="Pfam" id="PF01850">
    <property type="entry name" value="PIN"/>
    <property type="match status" value="1"/>
</dbReference>
<feature type="domain" description="PIN" evidence="6">
    <location>
        <begin position="6"/>
        <end position="115"/>
    </location>
</feature>
<feature type="binding site" evidence="5">
    <location>
        <position position="8"/>
    </location>
    <ligand>
        <name>Mg(2+)</name>
        <dbReference type="ChEBI" id="CHEBI:18420"/>
    </ligand>
</feature>